<organism evidence="1">
    <name type="scientific">uncultured Caudovirales phage</name>
    <dbReference type="NCBI Taxonomy" id="2100421"/>
    <lineage>
        <taxon>Viruses</taxon>
        <taxon>Duplodnaviria</taxon>
        <taxon>Heunggongvirae</taxon>
        <taxon>Uroviricota</taxon>
        <taxon>Caudoviricetes</taxon>
        <taxon>Peduoviridae</taxon>
        <taxon>Maltschvirus</taxon>
        <taxon>Maltschvirus maltsch</taxon>
    </lineage>
</organism>
<dbReference type="GO" id="GO:0016020">
    <property type="term" value="C:membrane"/>
    <property type="evidence" value="ECO:0007669"/>
    <property type="project" value="InterPro"/>
</dbReference>
<dbReference type="GO" id="GO:0009214">
    <property type="term" value="P:cyclic nucleotide catabolic process"/>
    <property type="evidence" value="ECO:0007669"/>
    <property type="project" value="InterPro"/>
</dbReference>
<dbReference type="EMBL" id="LR796422">
    <property type="protein sequence ID" value="CAB4142729.1"/>
    <property type="molecule type" value="Genomic_DNA"/>
</dbReference>
<name>A0A6J5MG56_9CAUD</name>
<proteinExistence type="predicted"/>
<dbReference type="InterPro" id="IPR027417">
    <property type="entry name" value="P-loop_NTPase"/>
</dbReference>
<dbReference type="SUPFAM" id="SSF52540">
    <property type="entry name" value="P-loop containing nucleoside triphosphate hydrolases"/>
    <property type="match status" value="1"/>
</dbReference>
<dbReference type="PANTHER" id="PTHR10156">
    <property type="entry name" value="2',3'-CYCLIC-NUCLEOTIDE 3'-PHOSPHODIESTERASE"/>
    <property type="match status" value="1"/>
</dbReference>
<dbReference type="Gene3D" id="3.40.50.300">
    <property type="entry name" value="P-loop containing nucleotide triphosphate hydrolases"/>
    <property type="match status" value="1"/>
</dbReference>
<gene>
    <name evidence="1" type="ORF">UFOVP448_32</name>
</gene>
<dbReference type="PANTHER" id="PTHR10156:SF0">
    <property type="entry name" value="2',3'-CYCLIC-NUCLEOTIDE 3'-PHOSPHODIESTERASE"/>
    <property type="match status" value="1"/>
</dbReference>
<reference evidence="1" key="1">
    <citation type="submission" date="2020-04" db="EMBL/GenBank/DDBJ databases">
        <authorList>
            <person name="Chiriac C."/>
            <person name="Salcher M."/>
            <person name="Ghai R."/>
            <person name="Kavagutti S V."/>
        </authorList>
    </citation>
    <scope>NUCLEOTIDE SEQUENCE</scope>
</reference>
<dbReference type="GO" id="GO:0004113">
    <property type="term" value="F:2',3'-cyclic-nucleotide 3'-phosphodiesterase activity"/>
    <property type="evidence" value="ECO:0007669"/>
    <property type="project" value="InterPro"/>
</dbReference>
<evidence type="ECO:0000313" key="1">
    <source>
        <dbReference type="EMBL" id="CAB4142729.1"/>
    </source>
</evidence>
<dbReference type="InterPro" id="IPR008431">
    <property type="entry name" value="CNPase"/>
</dbReference>
<sequence length="198" mass="23222">MSNVIECVMLQGIPGSGKSTLTEKLVAVHKNAPNITSKVYCVTDHFYRNGVYTFNRHKLSEYYSRLMMEFAVDTTLFLLQRQEEGELGEGRRFIAYVDNMNISHYAIRPYFEWVKRLQMANQKLPMNFSIVEPETDWRYDPAECARRSKHSATHEVCQQAFLELHKAKHFQLANSEVINQYDQYTLHRNPRHGNLKTN</sequence>
<protein>
    <submittedName>
        <fullName evidence="1">AAA domain containing protein</fullName>
    </submittedName>
</protein>
<accession>A0A6J5MG56</accession>